<evidence type="ECO:0000256" key="12">
    <source>
        <dbReference type="ARBA" id="ARBA00023125"/>
    </source>
</evidence>
<protein>
    <recommendedName>
        <fullName evidence="3 15">DNA polymerase I</fullName>
        <ecNumber evidence="2 15">2.7.7.7</ecNumber>
    </recommendedName>
</protein>
<dbReference type="InterPro" id="IPR008918">
    <property type="entry name" value="HhH2"/>
</dbReference>
<sequence length="880" mass="98953">MREKIVLIDGHSILNRAYYGVNMGMTNFEGLHTNAVYGFLNILLKIIDEEQPQYITVAFDVKAPTFRHEMYEAYKGTRKGMPEELHEQVPLTKDVLKAMGIQVAELPGYEADDILGTLSARCEKEGLDVVVVSGDRDMLQLASGRIKIRIPKTKGGTTAVEDYLEKDVMEKLGVTPSEFVDVKALMGDSSDNIPGVPGIGEKTAFALIQKYHSLEAVYADVDNVKPARAQKALAAGREMAELSQTLARIDRECPVEFSLEQARIGKLFTPEAYEIMKRLELRSLLKRFEAGCQTQNSVERTFLYLDDLEGAELAFEKAMEAERIGIQLVAEDGELLGLSLAFGEEDVYFLEASGFLTGEYLTGKARQLCLRGKDTWMLDLKEALPYLDIEETEGVYDAGVAGYLLNPLKSAYVYDDLAREYLELTVPSRTDLLGKVSFRSALQDKKESCITCFCYSAYTAMASGEILLRKLRETGMEPLFREIEMPLIYSLYHMEKEGIQVEKEALRVYGETLQVQIERLEIEIYELSGETFNINSPKQLGVILFEKLKLPYGKKTKTGYSTSADILEKLAPEQPLVAKILEYRQLTKLKSTYADGLAVYIGEDGRIHGKFNQTITATGRISSTEPNLQNIPVRMALGREIRKVFVPKEGYVFVDADYSQIELRILAHMSGDSRLIEAYHQAEDIHRMTASQVFHVPFDEVTPLQRGNAKAVNFGIVYGISAFGLSEGLSITRQEALDYIKQYFETYPGVKIFLDGLVDSGKEKGYVTTLFGRRRPVPELSSSNFMQRNFGERVAMNSPIQGTAADIMKIAMIGVDRRLRREKLRSRLILQIHDELLVEAAEDEVEQVKRILKEEMDGAAELSVPLEVDLNTGYSWFETK</sequence>
<evidence type="ECO:0000256" key="1">
    <source>
        <dbReference type="ARBA" id="ARBA00007705"/>
    </source>
</evidence>
<evidence type="ECO:0000259" key="17">
    <source>
        <dbReference type="SMART" id="SM00475"/>
    </source>
</evidence>
<dbReference type="Gene3D" id="3.40.50.1010">
    <property type="entry name" value="5'-nuclease"/>
    <property type="match status" value="1"/>
</dbReference>
<evidence type="ECO:0000313" key="19">
    <source>
        <dbReference type="EMBL" id="QNM05915.1"/>
    </source>
</evidence>
<dbReference type="PROSITE" id="PS00447">
    <property type="entry name" value="DNA_POLYMERASE_A"/>
    <property type="match status" value="1"/>
</dbReference>
<keyword evidence="20" id="KW-1185">Reference proteome</keyword>
<dbReference type="Gene3D" id="1.10.150.20">
    <property type="entry name" value="5' to 3' exonuclease, C-terminal subdomain"/>
    <property type="match status" value="2"/>
</dbReference>
<dbReference type="InterPro" id="IPR043502">
    <property type="entry name" value="DNA/RNA_pol_sf"/>
</dbReference>
<evidence type="ECO:0000256" key="15">
    <source>
        <dbReference type="NCBIfam" id="TIGR00593"/>
    </source>
</evidence>
<dbReference type="Pfam" id="PF00476">
    <property type="entry name" value="DNA_pol_A"/>
    <property type="match status" value="1"/>
</dbReference>
<dbReference type="InterPro" id="IPR012337">
    <property type="entry name" value="RNaseH-like_sf"/>
</dbReference>
<evidence type="ECO:0000256" key="9">
    <source>
        <dbReference type="ARBA" id="ARBA00022801"/>
    </source>
</evidence>
<dbReference type="InterPro" id="IPR020046">
    <property type="entry name" value="5-3_exonucl_a-hlix_arch_N"/>
</dbReference>
<dbReference type="AlphaFoldDB" id="A0A7G9G533"/>
<keyword evidence="10 16" id="KW-0269">Exonuclease</keyword>
<feature type="domain" description="5'-3' exonuclease" evidence="17">
    <location>
        <begin position="1"/>
        <end position="265"/>
    </location>
</feature>
<dbReference type="InterPro" id="IPR036279">
    <property type="entry name" value="5-3_exonuclease_C_sf"/>
</dbReference>
<keyword evidence="5 16" id="KW-0548">Nucleotidyltransferase</keyword>
<evidence type="ECO:0000256" key="6">
    <source>
        <dbReference type="ARBA" id="ARBA00022705"/>
    </source>
</evidence>
<dbReference type="NCBIfam" id="TIGR00593">
    <property type="entry name" value="pola"/>
    <property type="match status" value="1"/>
</dbReference>
<keyword evidence="4 16" id="KW-0808">Transferase</keyword>
<dbReference type="InterPro" id="IPR018320">
    <property type="entry name" value="DNA_polymerase_1"/>
</dbReference>
<dbReference type="SUPFAM" id="SSF56672">
    <property type="entry name" value="DNA/RNA polymerases"/>
    <property type="match status" value="1"/>
</dbReference>
<dbReference type="SMART" id="SM00279">
    <property type="entry name" value="HhH2"/>
    <property type="match status" value="1"/>
</dbReference>
<dbReference type="Pfam" id="PF02739">
    <property type="entry name" value="5_3_exonuc_N"/>
    <property type="match status" value="1"/>
</dbReference>
<dbReference type="Gene3D" id="3.30.70.370">
    <property type="match status" value="1"/>
</dbReference>
<dbReference type="Proteomes" id="UP000515823">
    <property type="component" value="Chromosome"/>
</dbReference>
<evidence type="ECO:0000256" key="3">
    <source>
        <dbReference type="ARBA" id="ARBA00020311"/>
    </source>
</evidence>
<keyword evidence="13 16" id="KW-0234">DNA repair</keyword>
<evidence type="ECO:0000256" key="8">
    <source>
        <dbReference type="ARBA" id="ARBA00022763"/>
    </source>
</evidence>
<dbReference type="Gene3D" id="3.30.420.10">
    <property type="entry name" value="Ribonuclease H-like superfamily/Ribonuclease H"/>
    <property type="match status" value="1"/>
</dbReference>
<dbReference type="EMBL" id="CP060634">
    <property type="protein sequence ID" value="QNM05915.1"/>
    <property type="molecule type" value="Genomic_DNA"/>
</dbReference>
<dbReference type="KEGG" id="qdo:H9Q78_01705"/>
<dbReference type="EC" id="2.7.7.7" evidence="2 15"/>
<evidence type="ECO:0000256" key="5">
    <source>
        <dbReference type="ARBA" id="ARBA00022695"/>
    </source>
</evidence>
<reference evidence="19 20" key="1">
    <citation type="submission" date="2020-08" db="EMBL/GenBank/DDBJ databases">
        <authorList>
            <person name="Liu C."/>
            <person name="Sun Q."/>
        </authorList>
    </citation>
    <scope>NUCLEOTIDE SEQUENCE [LARGE SCALE GENOMIC DNA]</scope>
    <source>
        <strain evidence="19 20">NSJ-38</strain>
    </source>
</reference>
<evidence type="ECO:0000256" key="7">
    <source>
        <dbReference type="ARBA" id="ARBA00022722"/>
    </source>
</evidence>
<keyword evidence="6 16" id="KW-0235">DNA replication</keyword>
<dbReference type="SUPFAM" id="SSF88723">
    <property type="entry name" value="PIN domain-like"/>
    <property type="match status" value="1"/>
</dbReference>
<evidence type="ECO:0000313" key="20">
    <source>
        <dbReference type="Proteomes" id="UP000515823"/>
    </source>
</evidence>
<dbReference type="SUPFAM" id="SSF53098">
    <property type="entry name" value="Ribonuclease H-like"/>
    <property type="match status" value="1"/>
</dbReference>
<gene>
    <name evidence="16 19" type="primary">polA</name>
    <name evidence="19" type="ORF">H9Q78_01705</name>
</gene>
<evidence type="ECO:0000259" key="18">
    <source>
        <dbReference type="SMART" id="SM00482"/>
    </source>
</evidence>
<dbReference type="GO" id="GO:0006302">
    <property type="term" value="P:double-strand break repair"/>
    <property type="evidence" value="ECO:0007669"/>
    <property type="project" value="TreeGrafter"/>
</dbReference>
<dbReference type="InterPro" id="IPR036397">
    <property type="entry name" value="RNaseH_sf"/>
</dbReference>
<dbReference type="InterPro" id="IPR001098">
    <property type="entry name" value="DNA-dir_DNA_pol_A_palm_dom"/>
</dbReference>
<dbReference type="InterPro" id="IPR029060">
    <property type="entry name" value="PIN-like_dom_sf"/>
</dbReference>
<dbReference type="SMART" id="SM00475">
    <property type="entry name" value="53EXOc"/>
    <property type="match status" value="1"/>
</dbReference>
<dbReference type="RefSeq" id="WP_249303257.1">
    <property type="nucleotide sequence ID" value="NZ_CP060634.1"/>
</dbReference>
<dbReference type="CDD" id="cd09898">
    <property type="entry name" value="H3TH_53EXO"/>
    <property type="match status" value="1"/>
</dbReference>
<dbReference type="GO" id="GO:0003677">
    <property type="term" value="F:DNA binding"/>
    <property type="evidence" value="ECO:0007669"/>
    <property type="project" value="UniProtKB-UniRule"/>
</dbReference>
<evidence type="ECO:0000256" key="10">
    <source>
        <dbReference type="ARBA" id="ARBA00022839"/>
    </source>
</evidence>
<evidence type="ECO:0000256" key="16">
    <source>
        <dbReference type="RuleBase" id="RU004460"/>
    </source>
</evidence>
<dbReference type="InterPro" id="IPR002298">
    <property type="entry name" value="DNA_polymerase_A"/>
</dbReference>
<dbReference type="CDD" id="cd06140">
    <property type="entry name" value="DNA_polA_I_Bacillus_like_exo"/>
    <property type="match status" value="1"/>
</dbReference>
<keyword evidence="11 16" id="KW-0239">DNA-directed DNA polymerase</keyword>
<dbReference type="CDD" id="cd09859">
    <property type="entry name" value="PIN_53EXO"/>
    <property type="match status" value="1"/>
</dbReference>
<evidence type="ECO:0000256" key="2">
    <source>
        <dbReference type="ARBA" id="ARBA00012417"/>
    </source>
</evidence>
<evidence type="ECO:0000256" key="14">
    <source>
        <dbReference type="ARBA" id="ARBA00049244"/>
    </source>
</evidence>
<comment type="similarity">
    <text evidence="1 16">Belongs to the DNA polymerase type-A family.</text>
</comment>
<dbReference type="FunFam" id="3.40.50.1010:FF:000001">
    <property type="entry name" value="DNA polymerase I"/>
    <property type="match status" value="1"/>
</dbReference>
<dbReference type="GO" id="GO:0006261">
    <property type="term" value="P:DNA-templated DNA replication"/>
    <property type="evidence" value="ECO:0007669"/>
    <property type="project" value="UniProtKB-UniRule"/>
</dbReference>
<comment type="catalytic activity">
    <reaction evidence="14 16">
        <text>DNA(n) + a 2'-deoxyribonucleoside 5'-triphosphate = DNA(n+1) + diphosphate</text>
        <dbReference type="Rhea" id="RHEA:22508"/>
        <dbReference type="Rhea" id="RHEA-COMP:17339"/>
        <dbReference type="Rhea" id="RHEA-COMP:17340"/>
        <dbReference type="ChEBI" id="CHEBI:33019"/>
        <dbReference type="ChEBI" id="CHEBI:61560"/>
        <dbReference type="ChEBI" id="CHEBI:173112"/>
        <dbReference type="EC" id="2.7.7.7"/>
    </reaction>
</comment>
<proteinExistence type="inferred from homology"/>
<dbReference type="InterPro" id="IPR002421">
    <property type="entry name" value="5-3_exonuclease"/>
</dbReference>
<comment type="function">
    <text evidence="16">In addition to polymerase activity, this DNA polymerase exhibits 5'-3' exonuclease activity.</text>
</comment>
<keyword evidence="9 16" id="KW-0378">Hydrolase</keyword>
<dbReference type="PRINTS" id="PR00868">
    <property type="entry name" value="DNAPOLI"/>
</dbReference>
<feature type="domain" description="DNA-directed DNA polymerase family A palm" evidence="18">
    <location>
        <begin position="638"/>
        <end position="844"/>
    </location>
</feature>
<dbReference type="InterPro" id="IPR020045">
    <property type="entry name" value="DNA_polI_H3TH"/>
</dbReference>
<dbReference type="PANTHER" id="PTHR10133">
    <property type="entry name" value="DNA POLYMERASE I"/>
    <property type="match status" value="1"/>
</dbReference>
<accession>A0A7G9G533</accession>
<organism evidence="19 20">
    <name type="scientific">Qiania dongpingensis</name>
    <dbReference type="NCBI Taxonomy" id="2763669"/>
    <lineage>
        <taxon>Bacteria</taxon>
        <taxon>Bacillati</taxon>
        <taxon>Bacillota</taxon>
        <taxon>Clostridia</taxon>
        <taxon>Lachnospirales</taxon>
        <taxon>Lachnospiraceae</taxon>
        <taxon>Qiania</taxon>
    </lineage>
</organism>
<evidence type="ECO:0000256" key="4">
    <source>
        <dbReference type="ARBA" id="ARBA00022679"/>
    </source>
</evidence>
<dbReference type="FunFam" id="1.10.150.20:FF:000003">
    <property type="entry name" value="DNA polymerase I"/>
    <property type="match status" value="1"/>
</dbReference>
<evidence type="ECO:0000256" key="11">
    <source>
        <dbReference type="ARBA" id="ARBA00022932"/>
    </source>
</evidence>
<dbReference type="InterPro" id="IPR019760">
    <property type="entry name" value="DNA-dir_DNA_pol_A_CS"/>
</dbReference>
<dbReference type="SMART" id="SM00482">
    <property type="entry name" value="POLAc"/>
    <property type="match status" value="1"/>
</dbReference>
<dbReference type="CDD" id="cd08637">
    <property type="entry name" value="DNA_pol_A_pol_I_C"/>
    <property type="match status" value="1"/>
</dbReference>
<keyword evidence="12 16" id="KW-0238">DNA-binding</keyword>
<dbReference type="FunFam" id="1.20.1060.10:FF:000001">
    <property type="entry name" value="DNA polymerase I"/>
    <property type="match status" value="1"/>
</dbReference>
<keyword evidence="7" id="KW-0540">Nuclease</keyword>
<keyword evidence="8 16" id="KW-0227">DNA damage</keyword>
<dbReference type="SUPFAM" id="SSF47807">
    <property type="entry name" value="5' to 3' exonuclease, C-terminal subdomain"/>
    <property type="match status" value="1"/>
</dbReference>
<dbReference type="GO" id="GO:0008409">
    <property type="term" value="F:5'-3' exonuclease activity"/>
    <property type="evidence" value="ECO:0007669"/>
    <property type="project" value="UniProtKB-UniRule"/>
</dbReference>
<dbReference type="GO" id="GO:0003887">
    <property type="term" value="F:DNA-directed DNA polymerase activity"/>
    <property type="evidence" value="ECO:0007669"/>
    <property type="project" value="UniProtKB-UniRule"/>
</dbReference>
<dbReference type="Gene3D" id="1.20.1060.10">
    <property type="entry name" value="Taq DNA Polymerase, Chain T, domain 4"/>
    <property type="match status" value="1"/>
</dbReference>
<dbReference type="FunFam" id="1.10.150.20:FF:000002">
    <property type="entry name" value="DNA polymerase I"/>
    <property type="match status" value="1"/>
</dbReference>
<name>A0A7G9G533_9FIRM</name>
<comment type="subunit">
    <text evidence="16">Single-chain monomer with multiple functions.</text>
</comment>
<dbReference type="NCBIfam" id="NF004397">
    <property type="entry name" value="PRK05755.1"/>
    <property type="match status" value="1"/>
</dbReference>
<evidence type="ECO:0000256" key="13">
    <source>
        <dbReference type="ARBA" id="ARBA00023204"/>
    </source>
</evidence>
<dbReference type="PANTHER" id="PTHR10133:SF27">
    <property type="entry name" value="DNA POLYMERASE NU"/>
    <property type="match status" value="1"/>
</dbReference>
<dbReference type="Pfam" id="PF01367">
    <property type="entry name" value="5_3_exonuc"/>
    <property type="match status" value="1"/>
</dbReference>